<feature type="compositionally biased region" description="Polar residues" evidence="1">
    <location>
        <begin position="82"/>
        <end position="92"/>
    </location>
</feature>
<evidence type="ECO:0008006" key="4">
    <source>
        <dbReference type="Google" id="ProtNLM"/>
    </source>
</evidence>
<feature type="compositionally biased region" description="Low complexity" evidence="1">
    <location>
        <begin position="617"/>
        <end position="645"/>
    </location>
</feature>
<evidence type="ECO:0000313" key="2">
    <source>
        <dbReference type="EMBL" id="WRT65170.1"/>
    </source>
</evidence>
<dbReference type="EMBL" id="CP141882">
    <property type="protein sequence ID" value="WRT65170.1"/>
    <property type="molecule type" value="Genomic_DNA"/>
</dbReference>
<feature type="compositionally biased region" description="Acidic residues" evidence="1">
    <location>
        <begin position="167"/>
        <end position="177"/>
    </location>
</feature>
<feature type="region of interest" description="Disordered" evidence="1">
    <location>
        <begin position="1"/>
        <end position="423"/>
    </location>
</feature>
<feature type="compositionally biased region" description="Polar residues" evidence="1">
    <location>
        <begin position="375"/>
        <end position="386"/>
    </location>
</feature>
<feature type="compositionally biased region" description="Polar residues" evidence="1">
    <location>
        <begin position="218"/>
        <end position="243"/>
    </location>
</feature>
<name>A0ABZ1CTT9_9TREE</name>
<feature type="compositionally biased region" description="Polar residues" evidence="1">
    <location>
        <begin position="404"/>
        <end position="423"/>
    </location>
</feature>
<accession>A0ABZ1CTT9</accession>
<feature type="region of interest" description="Disordered" evidence="1">
    <location>
        <begin position="995"/>
        <end position="1025"/>
    </location>
</feature>
<proteinExistence type="predicted"/>
<evidence type="ECO:0000313" key="3">
    <source>
        <dbReference type="Proteomes" id="UP001329825"/>
    </source>
</evidence>
<feature type="compositionally biased region" description="Basic and acidic residues" evidence="1">
    <location>
        <begin position="299"/>
        <end position="329"/>
    </location>
</feature>
<feature type="compositionally biased region" description="Polar residues" evidence="1">
    <location>
        <begin position="132"/>
        <end position="147"/>
    </location>
</feature>
<sequence>MRRAYPQTSIPSESQSQDSTQQPSIDIQPAQPIPFIRPLTPIPESSSGPSVPTEESIPKETLSDEQPESGSSLEETGDSGVAWTQSQLNHNATIEAEQKVIGVQGSSDSRAIVPFEASVPNRPPTKSPSPSPQESSTHIPTVGPTSPETEKDNVEDSVQQGAGDKVDAEEEVLEATEVDASSSIEPPEQSQLPLSPPRLRTTTRPHHEISSPKRSLAPCTSFSPTKLTNRSIKTPQRASSFRRTLSLKKKKTESLEDSEESLFGKDLAPVSVSNPVERLSRLLKGHSEPISNGRSNFANKKDSKRVDDKQQDQRDEKSPPEDEKRKSSSDEEEEDVPLNWDESIAAANGHISDQDVNDPKSSPLPQLAKSPTPLSPQNLPQLQRSRFGQFAGPGSTASDKLDNSQKLFSSQAEESYNNQESQRSVLFQATQLVARQPSSPPMDYTTDTPPAEIAFEATQADETQLNEETIIDHGHVNDREGDHIPAVQALSRAPSHLSNGSRTVPSHRLLQRRSRPEMDDGKLRTPFRGPDIIPPTGQLPNAKQLRLKPTRSEADVLPAGSSPFKKSSPIDRHKSEASAWDETLKNSLEQHSLSTNGDTSQIPLEPTRENDFQAKDALSGPSPSHSGAGPIASSSRSPSPRRSSPLIVAQHSAADQQVSSSEVNQYHGPSSPRPASPQLSRNQNGVLPNRRRASSAPVQEHRGGSDASHSSSAPEDEEDHTYRPAKKIRKHRREPGYVAGPPAGPSRMPNTDATILSKRKRKRVVRSSSLSNPPSDEDKSSSPAPEDPEDNTYQPTLVPHLKLKPEKGKSRERPSAPSSKGSSRPPNVKKSKTNAQVAVLSPSLSLASEVIPETNSETHRVLAAYYNRYYPGLATWTGKSYKIDFDDGERRTGVKAAQMRQLVFVKGDRLEASTNSSLPERFIVSEDWDGNTAGVRCRSEQGGKLGRVQFNLFGINAKFIHSKFGDRLFEDTHHQQIPTNISGLIGNRLIGISRRASEPRSPVKRSNGYASPALSRRSATPTRKTSDRLKGTLFILTRGLPDAQQQLSAKIRSQGGKTTTSWEELFDRSSPGECGFAKNLAGTPFLILLGEGVEGTIMTPKVMTALAKGIPCLSAKFVADVVDYDEKIDWRSYLISPGFSNYVGHHMSQVVDTTWGEEGWIPSAAIPVRRPFKGNMILFIIPGSKYDDLKRLIPLCAYSMGVEDFTMVPNTKSFDTTIKDAKWDYILLEDREYLDKKKPLPKNLQDDERLCNVHWLKQCLITGSVLPPSLDADKETEKDKKK</sequence>
<dbReference type="RefSeq" id="XP_062789910.1">
    <property type="nucleotide sequence ID" value="XM_062933859.1"/>
</dbReference>
<feature type="compositionally biased region" description="Polar residues" evidence="1">
    <location>
        <begin position="1"/>
        <end position="25"/>
    </location>
</feature>
<dbReference type="GeneID" id="87954244"/>
<dbReference type="InterPro" id="IPR036420">
    <property type="entry name" value="BRCT_dom_sf"/>
</dbReference>
<dbReference type="Proteomes" id="UP001329825">
    <property type="component" value="Chromosome 2"/>
</dbReference>
<dbReference type="SUPFAM" id="SSF52113">
    <property type="entry name" value="BRCT domain"/>
    <property type="match status" value="1"/>
</dbReference>
<dbReference type="Gene3D" id="3.40.50.10190">
    <property type="entry name" value="BRCT domain"/>
    <property type="match status" value="1"/>
</dbReference>
<feature type="compositionally biased region" description="Basic residues" evidence="1">
    <location>
        <begin position="723"/>
        <end position="733"/>
    </location>
</feature>
<reference evidence="2 3" key="1">
    <citation type="submission" date="2024-01" db="EMBL/GenBank/DDBJ databases">
        <title>Comparative genomics of Cryptococcus and Kwoniella reveals pathogenesis evolution and contrasting modes of karyotype evolution via chromosome fusion or intercentromeric recombination.</title>
        <authorList>
            <person name="Coelho M.A."/>
            <person name="David-Palma M."/>
            <person name="Shea T."/>
            <person name="Bowers K."/>
            <person name="McGinley-Smith S."/>
            <person name="Mohammad A.W."/>
            <person name="Gnirke A."/>
            <person name="Yurkov A.M."/>
            <person name="Nowrousian M."/>
            <person name="Sun S."/>
            <person name="Cuomo C.A."/>
            <person name="Heitman J."/>
        </authorList>
    </citation>
    <scope>NUCLEOTIDE SEQUENCE [LARGE SCALE GENOMIC DNA]</scope>
    <source>
        <strain evidence="2">CBS 11374</strain>
    </source>
</reference>
<protein>
    <recommendedName>
        <fullName evidence="4">BRCT domain-containing protein</fullName>
    </recommendedName>
</protein>
<evidence type="ECO:0000256" key="1">
    <source>
        <dbReference type="SAM" id="MobiDB-lite"/>
    </source>
</evidence>
<gene>
    <name evidence="2" type="ORF">IL334_002113</name>
</gene>
<feature type="compositionally biased region" description="Polar residues" evidence="1">
    <location>
        <begin position="816"/>
        <end position="825"/>
    </location>
</feature>
<feature type="compositionally biased region" description="Polar residues" evidence="1">
    <location>
        <begin position="289"/>
        <end position="298"/>
    </location>
</feature>
<feature type="compositionally biased region" description="Pro residues" evidence="1">
    <location>
        <begin position="121"/>
        <end position="131"/>
    </location>
</feature>
<feature type="compositionally biased region" description="Basic and acidic residues" evidence="1">
    <location>
        <begin position="803"/>
        <end position="814"/>
    </location>
</feature>
<feature type="compositionally biased region" description="Polar residues" evidence="1">
    <location>
        <begin position="653"/>
        <end position="668"/>
    </location>
</feature>
<feature type="compositionally biased region" description="Basic and acidic residues" evidence="1">
    <location>
        <begin position="514"/>
        <end position="523"/>
    </location>
</feature>
<feature type="compositionally biased region" description="Polar residues" evidence="1">
    <location>
        <begin position="585"/>
        <end position="602"/>
    </location>
</feature>
<organism evidence="2 3">
    <name type="scientific">Kwoniella shivajii</name>
    <dbReference type="NCBI Taxonomy" id="564305"/>
    <lineage>
        <taxon>Eukaryota</taxon>
        <taxon>Fungi</taxon>
        <taxon>Dikarya</taxon>
        <taxon>Basidiomycota</taxon>
        <taxon>Agaricomycotina</taxon>
        <taxon>Tremellomycetes</taxon>
        <taxon>Tremellales</taxon>
        <taxon>Cryptococcaceae</taxon>
        <taxon>Kwoniella</taxon>
    </lineage>
</organism>
<feature type="compositionally biased region" description="Low complexity" evidence="1">
    <location>
        <begin position="185"/>
        <end position="202"/>
    </location>
</feature>
<keyword evidence="3" id="KW-1185">Reference proteome</keyword>
<feature type="region of interest" description="Disordered" evidence="1">
    <location>
        <begin position="494"/>
        <end position="836"/>
    </location>
</feature>
<feature type="compositionally biased region" description="Polar residues" evidence="1">
    <location>
        <begin position="677"/>
        <end position="686"/>
    </location>
</feature>